<dbReference type="EMBL" id="VSDQ01000718">
    <property type="protein sequence ID" value="TYA71708.1"/>
    <property type="molecule type" value="Genomic_DNA"/>
</dbReference>
<dbReference type="InterPro" id="IPR036291">
    <property type="entry name" value="NAD(P)-bd_dom_sf"/>
</dbReference>
<gene>
    <name evidence="5" type="ORF">FUA24_19305</name>
</gene>
<comment type="similarity">
    <text evidence="1 3">Belongs to the short-chain dehydrogenases/reductases (SDR) family.</text>
</comment>
<proteinExistence type="inferred from homology"/>
<evidence type="ECO:0000256" key="1">
    <source>
        <dbReference type="ARBA" id="ARBA00006484"/>
    </source>
</evidence>
<organism evidence="5 6">
    <name type="scientific">Seonamhaeicola marinus</name>
    <dbReference type="NCBI Taxonomy" id="1912246"/>
    <lineage>
        <taxon>Bacteria</taxon>
        <taxon>Pseudomonadati</taxon>
        <taxon>Bacteroidota</taxon>
        <taxon>Flavobacteriia</taxon>
        <taxon>Flavobacteriales</taxon>
        <taxon>Flavobacteriaceae</taxon>
    </lineage>
</organism>
<reference evidence="5 6" key="1">
    <citation type="submission" date="2019-08" db="EMBL/GenBank/DDBJ databases">
        <title>Seonamhaeicola sediminis sp. nov., isolated from marine sediment.</title>
        <authorList>
            <person name="Cao W.R."/>
        </authorList>
    </citation>
    <scope>NUCLEOTIDE SEQUENCE [LARGE SCALE GENOMIC DNA]</scope>
    <source>
        <strain evidence="5 6">B011</strain>
    </source>
</reference>
<dbReference type="PANTHER" id="PTHR42901">
    <property type="entry name" value="ALCOHOL DEHYDROGENASE"/>
    <property type="match status" value="1"/>
</dbReference>
<feature type="domain" description="Ketoreductase" evidence="4">
    <location>
        <begin position="9"/>
        <end position="179"/>
    </location>
</feature>
<dbReference type="SMART" id="SM00822">
    <property type="entry name" value="PKS_KR"/>
    <property type="match status" value="1"/>
</dbReference>
<dbReference type="InterPro" id="IPR020904">
    <property type="entry name" value="Sc_DH/Rdtase_CS"/>
</dbReference>
<keyword evidence="2" id="KW-0560">Oxidoreductase</keyword>
<dbReference type="OrthoDB" id="9794387at2"/>
<dbReference type="InterPro" id="IPR002347">
    <property type="entry name" value="SDR_fam"/>
</dbReference>
<protein>
    <submittedName>
        <fullName evidence="5">SDR family oxidoreductase</fullName>
    </submittedName>
</protein>
<dbReference type="PRINTS" id="PR00080">
    <property type="entry name" value="SDRFAMILY"/>
</dbReference>
<name>A0A5D0HK84_9FLAO</name>
<dbReference type="SUPFAM" id="SSF51735">
    <property type="entry name" value="NAD(P)-binding Rossmann-fold domains"/>
    <property type="match status" value="1"/>
</dbReference>
<dbReference type="AlphaFoldDB" id="A0A5D0HK84"/>
<evidence type="ECO:0000256" key="2">
    <source>
        <dbReference type="ARBA" id="ARBA00023002"/>
    </source>
</evidence>
<evidence type="ECO:0000313" key="6">
    <source>
        <dbReference type="Proteomes" id="UP000323930"/>
    </source>
</evidence>
<dbReference type="PANTHER" id="PTHR42901:SF1">
    <property type="entry name" value="ALCOHOL DEHYDROGENASE"/>
    <property type="match status" value="1"/>
</dbReference>
<evidence type="ECO:0000259" key="4">
    <source>
        <dbReference type="SMART" id="SM00822"/>
    </source>
</evidence>
<dbReference type="Proteomes" id="UP000323930">
    <property type="component" value="Unassembled WGS sequence"/>
</dbReference>
<evidence type="ECO:0000313" key="5">
    <source>
        <dbReference type="EMBL" id="TYA71708.1"/>
    </source>
</evidence>
<dbReference type="Pfam" id="PF00106">
    <property type="entry name" value="adh_short"/>
    <property type="match status" value="1"/>
</dbReference>
<dbReference type="PRINTS" id="PR00081">
    <property type="entry name" value="GDHRDH"/>
</dbReference>
<comment type="caution">
    <text evidence="5">The sequence shown here is derived from an EMBL/GenBank/DDBJ whole genome shotgun (WGS) entry which is preliminary data.</text>
</comment>
<dbReference type="GO" id="GO:0016491">
    <property type="term" value="F:oxidoreductase activity"/>
    <property type="evidence" value="ECO:0007669"/>
    <property type="project" value="UniProtKB-KW"/>
</dbReference>
<dbReference type="RefSeq" id="WP_148544694.1">
    <property type="nucleotide sequence ID" value="NZ_VSDQ01000718.1"/>
</dbReference>
<sequence length="243" mass="25872">MNTIELKNKSVLITGANRGIGLALVKKALEKGAHKVYATYRSENNRSILDNLGKRVVPIHLDLADASTITNLSKLVSSLDVLINNAGLFTGIDVLEDSEEQLRNDLETNVFGTLAVTKALVPTLKKQDSAAIINLSSIAGLASMPSFGGYSISKAGVHSLTQSLRGKLKADGISVHGVYPGPVATRLTEGYDMETTPASVVAENIFKGLEKGVEDIFPDALSEQVGPVYLSSPKTLEQNFSAF</sequence>
<evidence type="ECO:0000256" key="3">
    <source>
        <dbReference type="RuleBase" id="RU000363"/>
    </source>
</evidence>
<keyword evidence="6" id="KW-1185">Reference proteome</keyword>
<dbReference type="Gene3D" id="3.40.50.720">
    <property type="entry name" value="NAD(P)-binding Rossmann-like Domain"/>
    <property type="match status" value="1"/>
</dbReference>
<dbReference type="PROSITE" id="PS00061">
    <property type="entry name" value="ADH_SHORT"/>
    <property type="match status" value="1"/>
</dbReference>
<accession>A0A5D0HK84</accession>
<dbReference type="InterPro" id="IPR057326">
    <property type="entry name" value="KR_dom"/>
</dbReference>